<sequence>MHPDIGLQNWSFADNKTESATEATFTIGALFDSLFSQNGKNPFMADPILKMQWDLLCLFAVFLIGSLVRHATDVLHLPIPYTVVIFFVGSVAGCLPLSEAADIGPHTILYVFLPVLIFEGAFAIDMYVFKQIFIQVLVLAVPALGVITGMIAVVAKYLFVYTGWNWLIALLFGSILSATDPVAVVAIMKELGTSKQLSLLIEGESMLNDGTAMVCFEVFMKIIEESDIPSVYNMIKNMVWVSLGGPLLGYVMAKISVFWLQWTFNDSLTEIAITLSMAYLAFYIAAASLEVSAVLTVVTLGATLSAHRTSISPEVETFLHSFWETLGFMANTLIFAICGSIISKKVLVNAALQDCVYLIILYFALQVTRGLTILMFAPLLRRLGYGLTWQDGLVTSWSGLRGAVGLALALIVFKSDNTELQQPAVGGKILFHVSLIVVATLMINATTMNLLLTFLGLTDVTPARRQAMKKAIRLLDESRQKVLNVWKIDRFLADADWDAVNKMCTIHDPYMDTETTEEKEQRERQMATCPRCGLPVPYVYTASELRAMTAAATRKYLKLLKQNFWFQFERGLLAGFSVRKLTELAEEAADKDNEMINVAEIKKMWRTPRIVSTFKSAVTRQMVCHTAETMKRLHREGSQCKITMYKLSASPWLVLLLFGADAVQATVTVAVAELLLLGDGLMDAFMGLERLNAICVLATCAFYVFRMIMIRRIYVKTVWVYINTINLLIACSDLVATVFFFDSSWGQRLFFSSESMEYILETLLFLRLLRILSLLEVFVAGTNYLLYHYIRSRLNTGCDVARGFVRANELAMRLIDQISDDAGVRNAIRKKAESSKMKMLRELGFLQGLHPDIALGVKTRHAIRSVLNVMREGINQLMEDGGIDEPEGLLFIKVIESKMKRLQAAPPKLQIPSVKKILAAIPWIDKEQELVDLIHELAEKKLFQYGEVIMRCGDRPDGIYFIISGLVKVEAPMEQGNLTPLQSMQTLDFLSTGNVIGEISVLTQSHRTATLTCETIVKALFLGLQDLAFAFETFAHLEPPLLDRLWRICALRISINILSSVPSYHGVRKEALLARLEHSELLNVEEGQKSLDISSSVMDTILILGKAKNLVNAEVFEGPCYIPKNVRQLDFSDKEGPLPIVFLVQKPSSGGERTRVPAQKQSGNRNFVSVDLNYRHDFQGLDNIDF</sequence>
<organism evidence="12 13">
    <name type="scientific">Aplysia californica</name>
    <name type="common">California sea hare</name>
    <dbReference type="NCBI Taxonomy" id="6500"/>
    <lineage>
        <taxon>Eukaryota</taxon>
        <taxon>Metazoa</taxon>
        <taxon>Spiralia</taxon>
        <taxon>Lophotrochozoa</taxon>
        <taxon>Mollusca</taxon>
        <taxon>Gastropoda</taxon>
        <taxon>Heterobranchia</taxon>
        <taxon>Euthyneura</taxon>
        <taxon>Tectipleura</taxon>
        <taxon>Aplysiida</taxon>
        <taxon>Aplysioidea</taxon>
        <taxon>Aplysiidae</taxon>
        <taxon>Aplysia</taxon>
    </lineage>
</organism>
<comment type="subcellular location">
    <subcellularLocation>
        <location evidence="1">Cell membrane</location>
        <topology evidence="1">Multi-pass membrane protein</topology>
    </subcellularLocation>
</comment>
<keyword evidence="5 10" id="KW-1133">Transmembrane helix</keyword>
<dbReference type="Gene3D" id="2.60.120.10">
    <property type="entry name" value="Jelly Rolls"/>
    <property type="match status" value="1"/>
</dbReference>
<evidence type="ECO:0000313" key="13">
    <source>
        <dbReference type="RefSeq" id="XP_012942762.1"/>
    </source>
</evidence>
<keyword evidence="3" id="KW-1003">Cell membrane</keyword>
<evidence type="ECO:0000256" key="2">
    <source>
        <dbReference type="ARBA" id="ARBA00022448"/>
    </source>
</evidence>
<evidence type="ECO:0000259" key="11">
    <source>
        <dbReference type="PROSITE" id="PS50042"/>
    </source>
</evidence>
<gene>
    <name evidence="13" type="primary">LOC101850670</name>
</gene>
<dbReference type="InterPro" id="IPR018422">
    <property type="entry name" value="Cation/H_exchanger_CPA1"/>
</dbReference>
<keyword evidence="7" id="KW-0406">Ion transport</keyword>
<protein>
    <submittedName>
        <fullName evidence="13">Sodium/hydrogen exchanger 10</fullName>
    </submittedName>
</protein>
<evidence type="ECO:0000256" key="9">
    <source>
        <dbReference type="ARBA" id="ARBA00023201"/>
    </source>
</evidence>
<evidence type="ECO:0000256" key="8">
    <source>
        <dbReference type="ARBA" id="ARBA00023136"/>
    </source>
</evidence>
<reference evidence="13" key="1">
    <citation type="submission" date="2025-08" db="UniProtKB">
        <authorList>
            <consortium name="RefSeq"/>
        </authorList>
    </citation>
    <scope>IDENTIFICATION</scope>
</reference>
<dbReference type="InterPro" id="IPR000595">
    <property type="entry name" value="cNMP-bd_dom"/>
</dbReference>
<dbReference type="InterPro" id="IPR018488">
    <property type="entry name" value="cNMP-bd_CS"/>
</dbReference>
<feature type="transmembrane region" description="Helical" evidence="10">
    <location>
        <begin position="356"/>
        <end position="380"/>
    </location>
</feature>
<evidence type="ECO:0000256" key="7">
    <source>
        <dbReference type="ARBA" id="ARBA00023065"/>
    </source>
</evidence>
<dbReference type="PANTHER" id="PTHR10110">
    <property type="entry name" value="SODIUM/HYDROGEN EXCHANGER"/>
    <property type="match status" value="1"/>
</dbReference>
<dbReference type="Proteomes" id="UP000694888">
    <property type="component" value="Unplaced"/>
</dbReference>
<feature type="transmembrane region" description="Helical" evidence="10">
    <location>
        <begin position="280"/>
        <end position="304"/>
    </location>
</feature>
<dbReference type="PROSITE" id="PS00889">
    <property type="entry name" value="CNMP_BINDING_2"/>
    <property type="match status" value="1"/>
</dbReference>
<feature type="transmembrane region" description="Helical" evidence="10">
    <location>
        <begin position="325"/>
        <end position="344"/>
    </location>
</feature>
<dbReference type="Pfam" id="PF00999">
    <property type="entry name" value="Na_H_Exchanger"/>
    <property type="match status" value="1"/>
</dbReference>
<evidence type="ECO:0000256" key="3">
    <source>
        <dbReference type="ARBA" id="ARBA00022475"/>
    </source>
</evidence>
<evidence type="ECO:0000256" key="5">
    <source>
        <dbReference type="ARBA" id="ARBA00022989"/>
    </source>
</evidence>
<feature type="transmembrane region" description="Helical" evidence="10">
    <location>
        <begin position="433"/>
        <end position="460"/>
    </location>
</feature>
<dbReference type="SUPFAM" id="SSF51206">
    <property type="entry name" value="cAMP-binding domain-like"/>
    <property type="match status" value="1"/>
</dbReference>
<feature type="transmembrane region" description="Helical" evidence="10">
    <location>
        <begin position="51"/>
        <end position="68"/>
    </location>
</feature>
<name>A0ABM1A8B8_APLCA</name>
<dbReference type="InterPro" id="IPR018490">
    <property type="entry name" value="cNMP-bd_dom_sf"/>
</dbReference>
<dbReference type="Pfam" id="PF00027">
    <property type="entry name" value="cNMP_binding"/>
    <property type="match status" value="1"/>
</dbReference>
<dbReference type="RefSeq" id="XP_012942762.1">
    <property type="nucleotide sequence ID" value="XM_013087308.1"/>
</dbReference>
<proteinExistence type="predicted"/>
<keyword evidence="2" id="KW-0813">Transport</keyword>
<dbReference type="PANTHER" id="PTHR10110:SF86">
    <property type="entry name" value="SODIUM_HYDROGEN EXCHANGER 7"/>
    <property type="match status" value="1"/>
</dbReference>
<feature type="transmembrane region" description="Helical" evidence="10">
    <location>
        <begin position="690"/>
        <end position="708"/>
    </location>
</feature>
<dbReference type="Gene3D" id="6.10.140.1330">
    <property type="match status" value="1"/>
</dbReference>
<keyword evidence="4 10" id="KW-0812">Transmembrane</keyword>
<keyword evidence="12" id="KW-1185">Reference proteome</keyword>
<dbReference type="InterPro" id="IPR014710">
    <property type="entry name" value="RmlC-like_jellyroll"/>
</dbReference>
<keyword evidence="9" id="KW-0739">Sodium transport</keyword>
<evidence type="ECO:0000256" key="4">
    <source>
        <dbReference type="ARBA" id="ARBA00022692"/>
    </source>
</evidence>
<feature type="transmembrane region" description="Helical" evidence="10">
    <location>
        <begin position="166"/>
        <end position="188"/>
    </location>
</feature>
<dbReference type="SMART" id="SM00100">
    <property type="entry name" value="cNMP"/>
    <property type="match status" value="1"/>
</dbReference>
<evidence type="ECO:0000256" key="1">
    <source>
        <dbReference type="ARBA" id="ARBA00004651"/>
    </source>
</evidence>
<feature type="transmembrane region" description="Helical" evidence="10">
    <location>
        <begin position="107"/>
        <end position="129"/>
    </location>
</feature>
<feature type="transmembrane region" description="Helical" evidence="10">
    <location>
        <begin position="652"/>
        <end position="678"/>
    </location>
</feature>
<keyword evidence="8 10" id="KW-0472">Membrane</keyword>
<evidence type="ECO:0000313" key="12">
    <source>
        <dbReference type="Proteomes" id="UP000694888"/>
    </source>
</evidence>
<feature type="transmembrane region" description="Helical" evidence="10">
    <location>
        <begin position="80"/>
        <end position="101"/>
    </location>
</feature>
<keyword evidence="6" id="KW-0915">Sodium</keyword>
<feature type="transmembrane region" description="Helical" evidence="10">
    <location>
        <begin position="136"/>
        <end position="160"/>
    </location>
</feature>
<dbReference type="GeneID" id="101850670"/>
<dbReference type="CDD" id="cd00038">
    <property type="entry name" value="CAP_ED"/>
    <property type="match status" value="1"/>
</dbReference>
<feature type="transmembrane region" description="Helical" evidence="10">
    <location>
        <begin position="720"/>
        <end position="741"/>
    </location>
</feature>
<accession>A0ABM1A8B8</accession>
<feature type="domain" description="Cyclic nucleotide-binding" evidence="11">
    <location>
        <begin position="927"/>
        <end position="1022"/>
    </location>
</feature>
<evidence type="ECO:0000256" key="10">
    <source>
        <dbReference type="SAM" id="Phobius"/>
    </source>
</evidence>
<feature type="transmembrane region" description="Helical" evidence="10">
    <location>
        <begin position="392"/>
        <end position="413"/>
    </location>
</feature>
<evidence type="ECO:0000256" key="6">
    <source>
        <dbReference type="ARBA" id="ARBA00023053"/>
    </source>
</evidence>
<feature type="transmembrane region" description="Helical" evidence="10">
    <location>
        <begin position="238"/>
        <end position="260"/>
    </location>
</feature>
<dbReference type="InterPro" id="IPR006153">
    <property type="entry name" value="Cation/H_exchanger_TM"/>
</dbReference>
<dbReference type="PROSITE" id="PS50042">
    <property type="entry name" value="CNMP_BINDING_3"/>
    <property type="match status" value="1"/>
</dbReference>